<dbReference type="GO" id="GO:0005739">
    <property type="term" value="C:mitochondrion"/>
    <property type="evidence" value="ECO:0007669"/>
    <property type="project" value="TreeGrafter"/>
</dbReference>
<proteinExistence type="inferred from homology"/>
<name>A0A8H5FRH8_9AGAR</name>
<dbReference type="GO" id="GO:0070124">
    <property type="term" value="P:mitochondrial translational initiation"/>
    <property type="evidence" value="ECO:0007669"/>
    <property type="project" value="TreeGrafter"/>
</dbReference>
<evidence type="ECO:0000256" key="1">
    <source>
        <dbReference type="ARBA" id="ARBA00005439"/>
    </source>
</evidence>
<feature type="region of interest" description="Disordered" evidence="4">
    <location>
        <begin position="1"/>
        <end position="61"/>
    </location>
</feature>
<reference evidence="5 6" key="1">
    <citation type="journal article" date="2020" name="ISME J.">
        <title>Uncovering the hidden diversity of litter-decomposition mechanisms in mushroom-forming fungi.</title>
        <authorList>
            <person name="Floudas D."/>
            <person name="Bentzer J."/>
            <person name="Ahren D."/>
            <person name="Johansson T."/>
            <person name="Persson P."/>
            <person name="Tunlid A."/>
        </authorList>
    </citation>
    <scope>NUCLEOTIDE SEQUENCE [LARGE SCALE GENOMIC DNA]</scope>
    <source>
        <strain evidence="5 6">CBS 291.85</strain>
    </source>
</reference>
<accession>A0A8H5FRH8</accession>
<keyword evidence="6" id="KW-1185">Reference proteome</keyword>
<keyword evidence="2" id="KW-0396">Initiation factor</keyword>
<dbReference type="GO" id="GO:0032790">
    <property type="term" value="P:ribosome disassembly"/>
    <property type="evidence" value="ECO:0007669"/>
    <property type="project" value="TreeGrafter"/>
</dbReference>
<dbReference type="GO" id="GO:0043022">
    <property type="term" value="F:ribosome binding"/>
    <property type="evidence" value="ECO:0007669"/>
    <property type="project" value="TreeGrafter"/>
</dbReference>
<feature type="compositionally biased region" description="Pro residues" evidence="4">
    <location>
        <begin position="18"/>
        <end position="35"/>
    </location>
</feature>
<dbReference type="EMBL" id="JAACJM010000098">
    <property type="protein sequence ID" value="KAF5346945.1"/>
    <property type="molecule type" value="Genomic_DNA"/>
</dbReference>
<comment type="caution">
    <text evidence="5">The sequence shown here is derived from an EMBL/GenBank/DDBJ whole genome shotgun (WGS) entry which is preliminary data.</text>
</comment>
<comment type="similarity">
    <text evidence="1">Belongs to the IF-3 family.</text>
</comment>
<gene>
    <name evidence="5" type="ORF">D9758_010146</name>
</gene>
<dbReference type="Proteomes" id="UP000559256">
    <property type="component" value="Unassembled WGS sequence"/>
</dbReference>
<keyword evidence="3" id="KW-0648">Protein biosynthesis</keyword>
<protein>
    <recommendedName>
        <fullName evidence="7">Translation initiation factor IF-3</fullName>
    </recommendedName>
</protein>
<feature type="compositionally biased region" description="Basic and acidic residues" evidence="4">
    <location>
        <begin position="39"/>
        <end position="61"/>
    </location>
</feature>
<evidence type="ECO:0000313" key="6">
    <source>
        <dbReference type="Proteomes" id="UP000559256"/>
    </source>
</evidence>
<evidence type="ECO:0008006" key="7">
    <source>
        <dbReference type="Google" id="ProtNLM"/>
    </source>
</evidence>
<dbReference type="AlphaFoldDB" id="A0A8H5FRH8"/>
<evidence type="ECO:0000256" key="3">
    <source>
        <dbReference type="ARBA" id="ARBA00022917"/>
    </source>
</evidence>
<dbReference type="InterPro" id="IPR001288">
    <property type="entry name" value="Translation_initiation_fac_3"/>
</dbReference>
<dbReference type="OrthoDB" id="21573at2759"/>
<dbReference type="InterPro" id="IPR036788">
    <property type="entry name" value="T_IF-3_C_sf"/>
</dbReference>
<evidence type="ECO:0000256" key="2">
    <source>
        <dbReference type="ARBA" id="ARBA00022540"/>
    </source>
</evidence>
<dbReference type="Gene3D" id="3.30.110.10">
    <property type="entry name" value="Translation initiation factor 3 (IF-3), C-terminal domain"/>
    <property type="match status" value="1"/>
</dbReference>
<dbReference type="PANTHER" id="PTHR10938:SF0">
    <property type="entry name" value="TRANSLATION INITIATION FACTOR IF-3, MITOCHONDRIAL"/>
    <property type="match status" value="1"/>
</dbReference>
<dbReference type="GO" id="GO:0003743">
    <property type="term" value="F:translation initiation factor activity"/>
    <property type="evidence" value="ECO:0007669"/>
    <property type="project" value="UniProtKB-KW"/>
</dbReference>
<dbReference type="PANTHER" id="PTHR10938">
    <property type="entry name" value="TRANSLATION INITIATION FACTOR IF-3"/>
    <property type="match status" value="1"/>
</dbReference>
<evidence type="ECO:0000256" key="4">
    <source>
        <dbReference type="SAM" id="MobiDB-lite"/>
    </source>
</evidence>
<dbReference type="SUPFAM" id="SSF55200">
    <property type="entry name" value="Translation initiation factor IF3, C-terminal domain"/>
    <property type="match status" value="1"/>
</dbReference>
<organism evidence="5 6">
    <name type="scientific">Tetrapyrgos nigripes</name>
    <dbReference type="NCBI Taxonomy" id="182062"/>
    <lineage>
        <taxon>Eukaryota</taxon>
        <taxon>Fungi</taxon>
        <taxon>Dikarya</taxon>
        <taxon>Basidiomycota</taxon>
        <taxon>Agaricomycotina</taxon>
        <taxon>Agaricomycetes</taxon>
        <taxon>Agaricomycetidae</taxon>
        <taxon>Agaricales</taxon>
        <taxon>Marasmiineae</taxon>
        <taxon>Marasmiaceae</taxon>
        <taxon>Tetrapyrgos</taxon>
    </lineage>
</organism>
<sequence length="237" mass="26926">MNIFQNFRVCTRRASMPSTPPPSPRRPPEYPPKYPPKNATKDNPDDSKSKKAAQVDRKPKNENIPFDKVLLADDSGQLSEFHMQVILTNLDRKTHFVELQSIYPTPIVKIISKSDAHQKKLKMKQQQKVMARINVTKEFQFTWGMAKGDLDHRMGRVREALGKGFKVDIAFAPKPGTRGGPLKVEMMPRMEELVESMKDVSVEYKKMEFRRFTAAVFLQGNGKSVPNSEPEPGPASE</sequence>
<evidence type="ECO:0000313" key="5">
    <source>
        <dbReference type="EMBL" id="KAF5346945.1"/>
    </source>
</evidence>